<accession>A0A0B5ESL2</accession>
<dbReference type="InterPro" id="IPR036983">
    <property type="entry name" value="AIM24_sf"/>
</dbReference>
<gene>
    <name evidence="2" type="ORF">SLNWT_1879</name>
</gene>
<name>A0A0B5ESL2_STRA4</name>
<dbReference type="AlphaFoldDB" id="A0A0B5ESL2"/>
<dbReference type="InterPro" id="IPR002838">
    <property type="entry name" value="AIM24"/>
</dbReference>
<dbReference type="PANTHER" id="PTHR38074">
    <property type="entry name" value="ALTERED INHERITANCE OF MITOCHONDRIA PROTEIN 24, MITOCHONDRIAL"/>
    <property type="match status" value="1"/>
</dbReference>
<proteinExistence type="predicted"/>
<dbReference type="SUPFAM" id="SSF51219">
    <property type="entry name" value="TRAP-like"/>
    <property type="match status" value="1"/>
</dbReference>
<evidence type="ECO:0008006" key="4">
    <source>
        <dbReference type="Google" id="ProtNLM"/>
    </source>
</evidence>
<keyword evidence="3" id="KW-1185">Reference proteome</keyword>
<evidence type="ECO:0000256" key="1">
    <source>
        <dbReference type="SAM" id="MobiDB-lite"/>
    </source>
</evidence>
<protein>
    <recommendedName>
        <fullName evidence="4">AIM24 family protein</fullName>
    </recommendedName>
</protein>
<dbReference type="PANTHER" id="PTHR38074:SF1">
    <property type="entry name" value="ALTERED INHERITANCE OF MITOCHONDRIA PROTEIN 24, MITOCHONDRIAL"/>
    <property type="match status" value="1"/>
</dbReference>
<organism evidence="2 3">
    <name type="scientific">Streptomyces albus (strain ATCC 21838 / DSM 41398 / FERM P-419 / JCM 4703 / NBRC 107858)</name>
    <dbReference type="NCBI Taxonomy" id="1081613"/>
    <lineage>
        <taxon>Bacteria</taxon>
        <taxon>Bacillati</taxon>
        <taxon>Actinomycetota</taxon>
        <taxon>Actinomycetes</taxon>
        <taxon>Kitasatosporales</taxon>
        <taxon>Streptomycetaceae</taxon>
        <taxon>Streptomyces</taxon>
    </lineage>
</organism>
<feature type="region of interest" description="Disordered" evidence="1">
    <location>
        <begin position="1"/>
        <end position="114"/>
    </location>
</feature>
<sequence length="368" mass="38793">MRPQSAEGRQGEQEVDGDLLQGPLGAVPDVGEEHHVGDEEDAVQQAERHHQEVDVGDAAQQRAEDQQGGEGQRLGEGDQAQSVQCGGCLDVHGEPSGSRAVQRSRAARPAGTDLEREPLGADLVNGLTSFRTIVAARAGCPAPGCPRGPGARYRARVATFRLQGSKVLAVDMTGDAVKAKNGSMVAYDGRMAFKKMSGGGEGLRGMVTRRLTGEQMEMMEVKGEGTCWFADRATEINLVSLHGDTLYVESSNLLCADAGLRTGTSFTGLRGASQGNGLFTTTVEGTGQAAIMSDGQATVLRVSAQYPLTVDPGAYVAHQGNVRQSFQSGVTFRTLRGEGGGEAFQIRFEGEGLVYVQPSERPTIAGDL</sequence>
<dbReference type="EMBL" id="CP010519">
    <property type="protein sequence ID" value="AJE82255.1"/>
    <property type="molecule type" value="Genomic_DNA"/>
</dbReference>
<dbReference type="Gene3D" id="3.60.160.10">
    <property type="entry name" value="Mitochondrial biogenesis AIM24"/>
    <property type="match status" value="1"/>
</dbReference>
<evidence type="ECO:0000313" key="2">
    <source>
        <dbReference type="EMBL" id="AJE82255.1"/>
    </source>
</evidence>
<dbReference type="InterPro" id="IPR016031">
    <property type="entry name" value="Trp_RNA-bd_attenuator-like_dom"/>
</dbReference>
<evidence type="ECO:0000313" key="3">
    <source>
        <dbReference type="Proteomes" id="UP000031523"/>
    </source>
</evidence>
<reference evidence="2 3" key="1">
    <citation type="submission" date="2015-01" db="EMBL/GenBank/DDBJ databases">
        <title>Enhanced salinomycin production by adjusting the supply of polyketide extender units in Streptomyce albus DSM 41398.</title>
        <authorList>
            <person name="Lu C."/>
        </authorList>
    </citation>
    <scope>NUCLEOTIDE SEQUENCE [LARGE SCALE GENOMIC DNA]</scope>
    <source>
        <strain evidence="3">ATCC 21838 / DSM 41398 / FERM P-419 / JCM 4703 / NBRC 107858</strain>
    </source>
</reference>
<dbReference type="Pfam" id="PF01987">
    <property type="entry name" value="AIM24"/>
    <property type="match status" value="1"/>
</dbReference>
<dbReference type="Proteomes" id="UP000031523">
    <property type="component" value="Chromosome"/>
</dbReference>
<dbReference type="KEGG" id="sals:SLNWT_1879"/>